<feature type="region of interest" description="Disordered" evidence="1">
    <location>
        <begin position="32"/>
        <end position="58"/>
    </location>
</feature>
<accession>A0A6J6HGI8</accession>
<reference evidence="2" key="1">
    <citation type="submission" date="2020-05" db="EMBL/GenBank/DDBJ databases">
        <authorList>
            <person name="Chiriac C."/>
            <person name="Salcher M."/>
            <person name="Ghai R."/>
            <person name="Kavagutti S V."/>
        </authorList>
    </citation>
    <scope>NUCLEOTIDE SEQUENCE</scope>
</reference>
<sequence length="58" mass="5971">MEIGGIGITAKYSGNATLGPSGRRLLQRTLRKNTHTNTVSGRGADGGGKSGNARTDNK</sequence>
<name>A0A6J6HGI8_9ZZZZ</name>
<dbReference type="AlphaFoldDB" id="A0A6J6HGI8"/>
<gene>
    <name evidence="2" type="ORF">UFOPK1906_00132</name>
</gene>
<proteinExistence type="predicted"/>
<evidence type="ECO:0000256" key="1">
    <source>
        <dbReference type="SAM" id="MobiDB-lite"/>
    </source>
</evidence>
<organism evidence="2">
    <name type="scientific">freshwater metagenome</name>
    <dbReference type="NCBI Taxonomy" id="449393"/>
    <lineage>
        <taxon>unclassified sequences</taxon>
        <taxon>metagenomes</taxon>
        <taxon>ecological metagenomes</taxon>
    </lineage>
</organism>
<protein>
    <submittedName>
        <fullName evidence="2">Unannotated protein</fullName>
    </submittedName>
</protein>
<evidence type="ECO:0000313" key="2">
    <source>
        <dbReference type="EMBL" id="CAB4612467.1"/>
    </source>
</evidence>
<dbReference type="EMBL" id="CAEZVC010000004">
    <property type="protein sequence ID" value="CAB4612467.1"/>
    <property type="molecule type" value="Genomic_DNA"/>
</dbReference>